<feature type="compositionally biased region" description="Basic and acidic residues" evidence="3">
    <location>
        <begin position="1"/>
        <end position="14"/>
    </location>
</feature>
<dbReference type="InterPro" id="IPR031984">
    <property type="entry name" value="SLC3A2_N"/>
</dbReference>
<evidence type="ECO:0000256" key="3">
    <source>
        <dbReference type="SAM" id="MobiDB-lite"/>
    </source>
</evidence>
<dbReference type="SUPFAM" id="SSF51445">
    <property type="entry name" value="(Trans)glycosidases"/>
    <property type="match status" value="1"/>
</dbReference>
<keyword evidence="4" id="KW-0472">Membrane</keyword>
<feature type="transmembrane region" description="Helical" evidence="4">
    <location>
        <begin position="76"/>
        <end position="99"/>
    </location>
</feature>
<proteinExistence type="predicted"/>
<dbReference type="Gene3D" id="2.60.40.1180">
    <property type="entry name" value="Golgi alpha-mannosidase II"/>
    <property type="match status" value="1"/>
</dbReference>
<organism evidence="6">
    <name type="scientific">Lepeophtheirus salmonis</name>
    <name type="common">Salmon louse</name>
    <name type="synonym">Caligus salmonis</name>
    <dbReference type="NCBI Taxonomy" id="72036"/>
    <lineage>
        <taxon>Eukaryota</taxon>
        <taxon>Metazoa</taxon>
        <taxon>Ecdysozoa</taxon>
        <taxon>Arthropoda</taxon>
        <taxon>Crustacea</taxon>
        <taxon>Multicrustacea</taxon>
        <taxon>Hexanauplia</taxon>
        <taxon>Copepoda</taxon>
        <taxon>Siphonostomatoida</taxon>
        <taxon>Caligidae</taxon>
        <taxon>Lepeophtheirus</taxon>
    </lineage>
</organism>
<evidence type="ECO:0000256" key="1">
    <source>
        <dbReference type="ARBA" id="ARBA00001657"/>
    </source>
</evidence>
<dbReference type="GO" id="GO:0005975">
    <property type="term" value="P:carbohydrate metabolic process"/>
    <property type="evidence" value="ECO:0007669"/>
    <property type="project" value="InterPro"/>
</dbReference>
<reference evidence="6" key="1">
    <citation type="submission" date="2014-05" db="EMBL/GenBank/DDBJ databases">
        <authorList>
            <person name="Chronopoulou M."/>
        </authorList>
    </citation>
    <scope>NUCLEOTIDE SEQUENCE</scope>
    <source>
        <tissue evidence="6">Whole organism</tissue>
    </source>
</reference>
<keyword evidence="4" id="KW-1133">Transmembrane helix</keyword>
<dbReference type="PANTHER" id="PTHR10357:SF179">
    <property type="entry name" value="NEUTRAL AND BASIC AMINO ACID TRANSPORT PROTEIN RBAT"/>
    <property type="match status" value="1"/>
</dbReference>
<dbReference type="InterPro" id="IPR045857">
    <property type="entry name" value="O16G_dom_2"/>
</dbReference>
<accession>A0A0K2TTE6</accession>
<evidence type="ECO:0000313" key="6">
    <source>
        <dbReference type="EMBL" id="CDW29085.1"/>
    </source>
</evidence>
<dbReference type="InterPro" id="IPR006047">
    <property type="entry name" value="GH13_cat_dom"/>
</dbReference>
<feature type="region of interest" description="Disordered" evidence="3">
    <location>
        <begin position="1"/>
        <end position="23"/>
    </location>
</feature>
<keyword evidence="4" id="KW-0812">Transmembrane</keyword>
<dbReference type="GeneID" id="121118247"/>
<dbReference type="EC" id="3.2.1.20" evidence="2"/>
<dbReference type="EMBL" id="HACA01011724">
    <property type="protein sequence ID" value="CDW29085.1"/>
    <property type="molecule type" value="Transcribed_RNA"/>
</dbReference>
<feature type="domain" description="Glycosyl hydrolase family 13 catalytic" evidence="5">
    <location>
        <begin position="119"/>
        <end position="547"/>
    </location>
</feature>
<dbReference type="InterPro" id="IPR017853">
    <property type="entry name" value="GH"/>
</dbReference>
<name>A0A0K2TTE6_LEPSM</name>
<evidence type="ECO:0000256" key="4">
    <source>
        <dbReference type="SAM" id="Phobius"/>
    </source>
</evidence>
<evidence type="ECO:0000256" key="2">
    <source>
        <dbReference type="ARBA" id="ARBA00012741"/>
    </source>
</evidence>
<dbReference type="Gene3D" id="3.90.400.10">
    <property type="entry name" value="Oligo-1,6-glucosidase, Domain 2"/>
    <property type="match status" value="1"/>
</dbReference>
<comment type="catalytic activity">
    <reaction evidence="1">
        <text>Hydrolysis of terminal, non-reducing (1-&gt;4)-linked alpha-D-glucose residues with release of alpha-D-glucose.</text>
        <dbReference type="EC" id="3.2.1.20"/>
    </reaction>
</comment>
<dbReference type="OrthoDB" id="1740265at2759"/>
<dbReference type="SMART" id="SM00642">
    <property type="entry name" value="Aamy"/>
    <property type="match status" value="1"/>
</dbReference>
<sequence>MTSPKEDEESKSLEKSIPLKQEEMAPLAAPEIASMDSLGDKLQDSPQREPNKCCLPLSKDEVMKFAKDPYWIRLRWILFALFWITWVAILVISIIIIVVTPKCPTPKPKEWWQRAPIYQIYVKSFKDSDGDGIGDLKGITTKIQYLKDLGVESINLSPIFESPFENDGNDVENFESINSIYGSMQDFKDMVTGLQDHGLKLILDFTPNHSSDKHPWFTKSIQKQGHYSDYYVWKNGDAPPNNWLMINGDPAWSYNEERGEWYFHQIGTTQPDFNLRNPRVVKEIKDILRFWLDLGVDGFRFKYVDYLFESVSLEDEPEITSELDYSSLNHTKTHILEDNLQFLLDIRKLLDEKTEEDESKPSCNRHNGEEIIRRIMMTDIESKNAIKYYGMNGSIAHIPLNYISLDNPLNATNIYNTINKYLKEVKGVPTAWPNFIFDNHKHSRSGTWFGSEFINSLNMIFMLLPATPITYYGEELGMLDIETIGSSNIVGKSPMIWSKEEGAGFTYNSSVTPWMRIMDGYEDLNVECQVKDPDSYYSFYKALAKLRLSDAILQGEFNSKVIDGEVFTYSVVKKGNPGILVIVNFGEAESDSDISKFKFMPDSGSVLLGTNTSSTDHVGVTKVNFDSIKLRPKEGMVISFVANFE</sequence>
<dbReference type="Pfam" id="PF00128">
    <property type="entry name" value="Alpha-amylase"/>
    <property type="match status" value="1"/>
</dbReference>
<dbReference type="GO" id="GO:0004558">
    <property type="term" value="F:alpha-1,4-glucosidase activity"/>
    <property type="evidence" value="ECO:0007669"/>
    <property type="project" value="UniProtKB-EC"/>
</dbReference>
<dbReference type="Gene3D" id="3.20.20.80">
    <property type="entry name" value="Glycosidases"/>
    <property type="match status" value="2"/>
</dbReference>
<dbReference type="Pfam" id="PF16028">
    <property type="entry name" value="SLC3A2_N"/>
    <property type="match status" value="1"/>
</dbReference>
<protein>
    <recommendedName>
        <fullName evidence="2">alpha-glucosidase</fullName>
        <ecNumber evidence="2">3.2.1.20</ecNumber>
    </recommendedName>
</protein>
<dbReference type="RefSeq" id="XP_040568741.1">
    <property type="nucleotide sequence ID" value="XM_040712807.2"/>
</dbReference>
<dbReference type="KEGG" id="lsm:121118247"/>
<dbReference type="PANTHER" id="PTHR10357">
    <property type="entry name" value="ALPHA-AMYLASE FAMILY MEMBER"/>
    <property type="match status" value="1"/>
</dbReference>
<dbReference type="AlphaFoldDB" id="A0A0K2TTE6"/>
<dbReference type="InterPro" id="IPR013780">
    <property type="entry name" value="Glyco_hydro_b"/>
</dbReference>
<evidence type="ECO:0000259" key="5">
    <source>
        <dbReference type="SMART" id="SM00642"/>
    </source>
</evidence>